<evidence type="ECO:0000256" key="1">
    <source>
        <dbReference type="ARBA" id="ARBA00022574"/>
    </source>
</evidence>
<gene>
    <name evidence="5" type="ORF">PPERSA_12166</name>
</gene>
<protein>
    <submittedName>
        <fullName evidence="5">WD40-repeat-containing domain</fullName>
    </submittedName>
</protein>
<dbReference type="PROSITE" id="PS00678">
    <property type="entry name" value="WD_REPEATS_1"/>
    <property type="match status" value="1"/>
</dbReference>
<proteinExistence type="predicted"/>
<evidence type="ECO:0000256" key="2">
    <source>
        <dbReference type="ARBA" id="ARBA00022737"/>
    </source>
</evidence>
<dbReference type="CDD" id="cd00200">
    <property type="entry name" value="WD40"/>
    <property type="match status" value="1"/>
</dbReference>
<dbReference type="InParanoid" id="A0A0V0R8Q7"/>
<dbReference type="PROSITE" id="PS50082">
    <property type="entry name" value="WD_REPEATS_2"/>
    <property type="match status" value="1"/>
</dbReference>
<feature type="region of interest" description="Disordered" evidence="4">
    <location>
        <begin position="431"/>
        <end position="455"/>
    </location>
</feature>
<dbReference type="OrthoDB" id="190105at2759"/>
<organism evidence="5 6">
    <name type="scientific">Pseudocohnilembus persalinus</name>
    <name type="common">Ciliate</name>
    <dbReference type="NCBI Taxonomy" id="266149"/>
    <lineage>
        <taxon>Eukaryota</taxon>
        <taxon>Sar</taxon>
        <taxon>Alveolata</taxon>
        <taxon>Ciliophora</taxon>
        <taxon>Intramacronucleata</taxon>
        <taxon>Oligohymenophorea</taxon>
        <taxon>Scuticociliatia</taxon>
        <taxon>Philasterida</taxon>
        <taxon>Pseudocohnilembidae</taxon>
        <taxon>Pseudocohnilembus</taxon>
    </lineage>
</organism>
<evidence type="ECO:0000313" key="6">
    <source>
        <dbReference type="Proteomes" id="UP000054937"/>
    </source>
</evidence>
<dbReference type="SMART" id="SM00320">
    <property type="entry name" value="WD40"/>
    <property type="match status" value="6"/>
</dbReference>
<dbReference type="PANTHER" id="PTHR19879:SF9">
    <property type="entry name" value="TRANSCRIPTION INITIATION FACTOR TFIID SUBUNIT 5"/>
    <property type="match status" value="1"/>
</dbReference>
<comment type="caution">
    <text evidence="5">The sequence shown here is derived from an EMBL/GenBank/DDBJ whole genome shotgun (WGS) entry which is preliminary data.</text>
</comment>
<evidence type="ECO:0000256" key="3">
    <source>
        <dbReference type="PROSITE-ProRule" id="PRU00221"/>
    </source>
</evidence>
<sequence length="783" mass="90731">MERIKQHPLFIQKENLQNFKLVTQLEEKPINIKKVERNGKIFLMVGYQILLDNSKKDQQFENFFEQFYKFLINLDKDNKDQVELKKFYIETNQNLIKIKFIYRYFGLNMQELIKNFKKNLNDPKENFTNDIYLIRKFYKNMVKLMKHVIKKKVNIFQIKSIAYLIPSFFFINIINDKNHQKITVKHVLPQVHFFLFETIQSATFHPIQNPFLSYQDQDYNRENVEQIVSNFISKITEVFILNSNPYGVKEKLTVGKINESLQKSILALNDMIVSQPLKEQKMLNDFQDCFHQGAKETLKNSFNFKEILKKLKDHKIQERENKTNQTFENQIQMLKKLNTSQQHLIQEIKKNPENIDTILEEALGNESEANQLTVKNLTEQQKSQPALPNNISKNISKQISKIQGSSKSKMESLSRINELIKEIQTIQQVAQSGTKQKKTKIRNLSSEQNQQPQEGPEIYQLKRCLQDKQSLGCNSIVIIDRQSVAEGGDDCEIKLWDWEKGTIPKTLIGHSQPINCLILLAQNTIASGANTIKIWEVGSGMCLKTLRDKDTQIKCLEKINEDVIAAGSFDCLIKIWEWKKNEVLQVLKGHLLPVITICLADKQTLISGSDDCMVRLWDLESYKCTKIELNHSSYVSKIIKLKADQIATGSGNGQVQIMNYKTNKILKIFDDHNGGEICTLVFYEKLNQLFSGGSDSAVAVYDLEKMEKIQILTDIGTMVLSLAIFENGQDFSVIAGGCNDTLYEIKQFKEEDENDDFDTLSQKMYPTQVQRSQIKIKNKKKYQ</sequence>
<dbReference type="GO" id="GO:0006367">
    <property type="term" value="P:transcription initiation at RNA polymerase II promoter"/>
    <property type="evidence" value="ECO:0007669"/>
    <property type="project" value="TreeGrafter"/>
</dbReference>
<feature type="repeat" description="WD" evidence="3">
    <location>
        <begin position="587"/>
        <end position="627"/>
    </location>
</feature>
<dbReference type="PANTHER" id="PTHR19879">
    <property type="entry name" value="TRANSCRIPTION INITIATION FACTOR TFIID"/>
    <property type="match status" value="1"/>
</dbReference>
<dbReference type="InterPro" id="IPR036322">
    <property type="entry name" value="WD40_repeat_dom_sf"/>
</dbReference>
<dbReference type="Proteomes" id="UP000054937">
    <property type="component" value="Unassembled WGS sequence"/>
</dbReference>
<keyword evidence="6" id="KW-1185">Reference proteome</keyword>
<dbReference type="OMA" id="KWNLRTN"/>
<dbReference type="GO" id="GO:0005669">
    <property type="term" value="C:transcription factor TFIID complex"/>
    <property type="evidence" value="ECO:0007669"/>
    <property type="project" value="TreeGrafter"/>
</dbReference>
<keyword evidence="2" id="KW-0677">Repeat</keyword>
<reference evidence="5 6" key="1">
    <citation type="journal article" date="2015" name="Sci. Rep.">
        <title>Genome of the facultative scuticociliatosis pathogen Pseudocohnilembus persalinus provides insight into its virulence through horizontal gene transfer.</title>
        <authorList>
            <person name="Xiong J."/>
            <person name="Wang G."/>
            <person name="Cheng J."/>
            <person name="Tian M."/>
            <person name="Pan X."/>
            <person name="Warren A."/>
            <person name="Jiang C."/>
            <person name="Yuan D."/>
            <person name="Miao W."/>
        </authorList>
    </citation>
    <scope>NUCLEOTIDE SEQUENCE [LARGE SCALE GENOMIC DNA]</scope>
    <source>
        <strain evidence="5">36N120E</strain>
    </source>
</reference>
<evidence type="ECO:0000256" key="4">
    <source>
        <dbReference type="SAM" id="MobiDB-lite"/>
    </source>
</evidence>
<name>A0A0V0R8Q7_PSEPJ</name>
<feature type="compositionally biased region" description="Polar residues" evidence="4">
    <location>
        <begin position="442"/>
        <end position="453"/>
    </location>
</feature>
<dbReference type="InterPro" id="IPR015943">
    <property type="entry name" value="WD40/YVTN_repeat-like_dom_sf"/>
</dbReference>
<dbReference type="InterPro" id="IPR019775">
    <property type="entry name" value="WD40_repeat_CS"/>
</dbReference>
<evidence type="ECO:0000313" key="5">
    <source>
        <dbReference type="EMBL" id="KRX10884.1"/>
    </source>
</evidence>
<dbReference type="EMBL" id="LDAU01000014">
    <property type="protein sequence ID" value="KRX10884.1"/>
    <property type="molecule type" value="Genomic_DNA"/>
</dbReference>
<dbReference type="PROSITE" id="PS50294">
    <property type="entry name" value="WD_REPEATS_REGION"/>
    <property type="match status" value="1"/>
</dbReference>
<keyword evidence="1 3" id="KW-0853">WD repeat</keyword>
<dbReference type="GO" id="GO:0016251">
    <property type="term" value="F:RNA polymerase II general transcription initiation factor activity"/>
    <property type="evidence" value="ECO:0007669"/>
    <property type="project" value="TreeGrafter"/>
</dbReference>
<dbReference type="InterPro" id="IPR001680">
    <property type="entry name" value="WD40_rpt"/>
</dbReference>
<dbReference type="Gene3D" id="2.130.10.10">
    <property type="entry name" value="YVTN repeat-like/Quinoprotein amine dehydrogenase"/>
    <property type="match status" value="2"/>
</dbReference>
<dbReference type="SUPFAM" id="SSF50978">
    <property type="entry name" value="WD40 repeat-like"/>
    <property type="match status" value="1"/>
</dbReference>
<accession>A0A0V0R8Q7</accession>
<dbReference type="Pfam" id="PF00400">
    <property type="entry name" value="WD40"/>
    <property type="match status" value="1"/>
</dbReference>
<dbReference type="AlphaFoldDB" id="A0A0V0R8Q7"/>